<feature type="region of interest" description="Disordered" evidence="1">
    <location>
        <begin position="962"/>
        <end position="1039"/>
    </location>
</feature>
<dbReference type="RefSeq" id="WP_284339144.1">
    <property type="nucleotide sequence ID" value="NZ_BSNS01000005.1"/>
</dbReference>
<sequence>MKKVVVAAAFVILALAGSMFLLPLALSSDTLRAALARQLSDASGAEISLNGPIHFSVVPDFGIVVEDLTYASGEGAVSVSAARSVASVELMSLFSSQIRITGIELRSPRIVLADVAPVEPGTTPEPAAGEGGDLFKVVAAYLERLSIERLDITDGEIAQSHQAVVEPIAGDIDLRLSVPGISQPASLAISGTVNGNRMELAADIGSLRDLLGRQPAVFSLSVKTEQPPHPTLADVSASGSIQLADDGSYRIIGGEIDSIGQKMGLNASYTPGERPFVMARIAAGTLDYSDFEPAKTSAGDAGEATSGSAGGTDLSALRDFDADIEVRAGAISAGEATAHDVVIGMRLENGQLDTNLSSSQIAGGSLTASMLMDVGRDVPQASGSLNLASIDIESLMSLAGQKAPATGQLSSQLLYAFYGADAETIRNSINLRGEVSIADGRVEIAQLEGLAGPGAGVIDALDATAQFDDIRQPLAVSGAARWNGEVVDIASSLAIADLLKGQPSAAAVDFKSRPVNANFSGTIALNGTVSGKAEISATSLSRALGWFGRNTGTPLGQFAFSGGISVSSTELAMTDATIGLDDIHARGSLSVAMAGKPKITAALAVDTLDFGRLTGGGTDAGAATASSKPAAIDLAILRQFDADIRIEADRLGYGEVKAGPATAMLSVADGVARLAVPQAGFYDGAVTANVTANGSGDIPAIEFVAGMDGVQALPFLTDAAGFQHIEGTLKANVEVSGSGANTQVFARSLDGRVGVVFSDGALRGIDVAGLVRNFQSLISAGYTGNADAKTEFTELSTSLNIENGVGRFEDLRLLGPFVRMSGGGSIDLAAQTIDMRLDPRVVGSLDGQGGEFDVSGLGMPIIVTGALSRPSIYPDISGILANPDGALQALSQLGIGVGDLTTGASGAVDRLGEALGGESGAVTDGVVSGLLEQFSGGQAGSGAGNVPSENRELLNSLFEGVMGQGAPATPQTGSGNSPPLDQQALHPVAASPEITDAPFETTPGAAALPAEDVPLPRPNPRAGLPVAPAPAQEPQSPPPLTDQVVDAIVPEILPEGTGGNTTDLIKGLLEQIEM</sequence>
<organism evidence="3 4">
    <name type="scientific">Devosia nitrariae</name>
    <dbReference type="NCBI Taxonomy" id="2071872"/>
    <lineage>
        <taxon>Bacteria</taxon>
        <taxon>Pseudomonadati</taxon>
        <taxon>Pseudomonadota</taxon>
        <taxon>Alphaproteobacteria</taxon>
        <taxon>Hyphomicrobiales</taxon>
        <taxon>Devosiaceae</taxon>
        <taxon>Devosia</taxon>
    </lineage>
</organism>
<name>A0ABQ5W1L9_9HYPH</name>
<evidence type="ECO:0000313" key="3">
    <source>
        <dbReference type="EMBL" id="GLQ53696.1"/>
    </source>
</evidence>
<dbReference type="Proteomes" id="UP001156691">
    <property type="component" value="Unassembled WGS sequence"/>
</dbReference>
<gene>
    <name evidence="3" type="ORF">GCM10010862_09550</name>
</gene>
<accession>A0ABQ5W1L9</accession>
<evidence type="ECO:0000256" key="1">
    <source>
        <dbReference type="SAM" id="MobiDB-lite"/>
    </source>
</evidence>
<dbReference type="PANTHER" id="PTHR30441">
    <property type="entry name" value="DUF748 DOMAIN-CONTAINING PROTEIN"/>
    <property type="match status" value="1"/>
</dbReference>
<dbReference type="InterPro" id="IPR007844">
    <property type="entry name" value="AsmA"/>
</dbReference>
<evidence type="ECO:0000259" key="2">
    <source>
        <dbReference type="Pfam" id="PF05170"/>
    </source>
</evidence>
<dbReference type="EMBL" id="BSNS01000005">
    <property type="protein sequence ID" value="GLQ53696.1"/>
    <property type="molecule type" value="Genomic_DNA"/>
</dbReference>
<dbReference type="Pfam" id="PF05170">
    <property type="entry name" value="AsmA"/>
    <property type="match status" value="1"/>
</dbReference>
<protein>
    <submittedName>
        <fullName evidence="3">Membrane assembly protein AsmA</fullName>
    </submittedName>
</protein>
<reference evidence="4" key="1">
    <citation type="journal article" date="2019" name="Int. J. Syst. Evol. Microbiol.">
        <title>The Global Catalogue of Microorganisms (GCM) 10K type strain sequencing project: providing services to taxonomists for standard genome sequencing and annotation.</title>
        <authorList>
            <consortium name="The Broad Institute Genomics Platform"/>
            <consortium name="The Broad Institute Genome Sequencing Center for Infectious Disease"/>
            <person name="Wu L."/>
            <person name="Ma J."/>
        </authorList>
    </citation>
    <scope>NUCLEOTIDE SEQUENCE [LARGE SCALE GENOMIC DNA]</scope>
    <source>
        <strain evidence="4">NBRC 112416</strain>
    </source>
</reference>
<comment type="caution">
    <text evidence="3">The sequence shown here is derived from an EMBL/GenBank/DDBJ whole genome shotgun (WGS) entry which is preliminary data.</text>
</comment>
<dbReference type="PANTHER" id="PTHR30441:SF4">
    <property type="entry name" value="PROTEIN ASMA"/>
    <property type="match status" value="1"/>
</dbReference>
<feature type="domain" description="AsmA" evidence="2">
    <location>
        <begin position="632"/>
        <end position="810"/>
    </location>
</feature>
<evidence type="ECO:0000313" key="4">
    <source>
        <dbReference type="Proteomes" id="UP001156691"/>
    </source>
</evidence>
<dbReference type="InterPro" id="IPR052894">
    <property type="entry name" value="AsmA-related"/>
</dbReference>
<feature type="compositionally biased region" description="Low complexity" evidence="1">
    <location>
        <begin position="1025"/>
        <end position="1034"/>
    </location>
</feature>
<feature type="compositionally biased region" description="Polar residues" evidence="1">
    <location>
        <begin position="969"/>
        <end position="980"/>
    </location>
</feature>
<proteinExistence type="predicted"/>
<keyword evidence="4" id="KW-1185">Reference proteome</keyword>